<evidence type="ECO:0000313" key="2">
    <source>
        <dbReference type="EMBL" id="CUA86427.1"/>
    </source>
</evidence>
<proteinExistence type="predicted"/>
<name>A0A0K6H6Q2_9GAMM</name>
<dbReference type="InterPro" id="IPR001509">
    <property type="entry name" value="Epimerase_deHydtase"/>
</dbReference>
<dbReference type="Gene3D" id="3.40.50.720">
    <property type="entry name" value="NAD(P)-binding Rossmann-like Domain"/>
    <property type="match status" value="1"/>
</dbReference>
<gene>
    <name evidence="2" type="ORF">Ga0061064_1481</name>
</gene>
<sequence length="360" mass="41066">MKVLVLGGTGAMGVHLVRDLADAGHNVHVTSRSRNGRKGSINFIQGNAHDLSFLNHILSEHWDGIVDFMVYSTEQFKARNEQLLKSTSHYLYLSSSRVYANSDVPLTENSPRLLDTCNDHTYLATDEYALTKARQEDILFNSPYKNWTIIRPYITYDTERLQLGVLEKEDWLYRTLHGRSVVLAKEILTAQTTMTSGRDVAKAMAALLGNVSAQGEAFHITTDENICWQQVANIYKETLQAQGIELNIVEQNTADFLAWRTGKYQVIYDRLYDRIFDNSKIKRFVDTSDFVFPANGLKECMNEFLSSKLYSFKVPNWQEEALKDRITKQSTALKEIAGSKQKIKYLLFKTLPAVARILTK</sequence>
<evidence type="ECO:0000259" key="1">
    <source>
        <dbReference type="Pfam" id="PF01370"/>
    </source>
</evidence>
<dbReference type="AlphaFoldDB" id="A0A0K6H6Q2"/>
<dbReference type="InterPro" id="IPR050177">
    <property type="entry name" value="Lipid_A_modif_metabolic_enz"/>
</dbReference>
<reference evidence="3" key="1">
    <citation type="submission" date="2015-08" db="EMBL/GenBank/DDBJ databases">
        <authorList>
            <person name="Varghese N."/>
        </authorList>
    </citation>
    <scope>NUCLEOTIDE SEQUENCE [LARGE SCALE GENOMIC DNA]</scope>
    <source>
        <strain evidence="3">DSM 27808</strain>
    </source>
</reference>
<evidence type="ECO:0000313" key="3">
    <source>
        <dbReference type="Proteomes" id="UP000182598"/>
    </source>
</evidence>
<organism evidence="2 3">
    <name type="scientific">Pseudidiomarina woesei</name>
    <dbReference type="NCBI Taxonomy" id="1381080"/>
    <lineage>
        <taxon>Bacteria</taxon>
        <taxon>Pseudomonadati</taxon>
        <taxon>Pseudomonadota</taxon>
        <taxon>Gammaproteobacteria</taxon>
        <taxon>Alteromonadales</taxon>
        <taxon>Idiomarinaceae</taxon>
        <taxon>Pseudidiomarina</taxon>
    </lineage>
</organism>
<dbReference type="OrthoDB" id="7941246at2"/>
<dbReference type="EMBL" id="CYHB01000004">
    <property type="protein sequence ID" value="CUA86427.1"/>
    <property type="molecule type" value="Genomic_DNA"/>
</dbReference>
<dbReference type="PANTHER" id="PTHR43245">
    <property type="entry name" value="BIFUNCTIONAL POLYMYXIN RESISTANCE PROTEIN ARNA"/>
    <property type="match status" value="1"/>
</dbReference>
<accession>A0A0K6H6Q2</accession>
<dbReference type="InterPro" id="IPR036291">
    <property type="entry name" value="NAD(P)-bd_dom_sf"/>
</dbReference>
<feature type="domain" description="NAD-dependent epimerase/dehydratase" evidence="1">
    <location>
        <begin position="3"/>
        <end position="218"/>
    </location>
</feature>
<protein>
    <submittedName>
        <fullName evidence="2">NADH(P)-binding</fullName>
    </submittedName>
</protein>
<dbReference type="RefSeq" id="WP_055439149.1">
    <property type="nucleotide sequence ID" value="NZ_CYHB01000004.1"/>
</dbReference>
<dbReference type="Pfam" id="PF01370">
    <property type="entry name" value="Epimerase"/>
    <property type="match status" value="1"/>
</dbReference>
<dbReference type="Proteomes" id="UP000182598">
    <property type="component" value="Unassembled WGS sequence"/>
</dbReference>
<keyword evidence="3" id="KW-1185">Reference proteome</keyword>
<dbReference type="SUPFAM" id="SSF51735">
    <property type="entry name" value="NAD(P)-binding Rossmann-fold domains"/>
    <property type="match status" value="1"/>
</dbReference>